<feature type="disulfide bond" evidence="17">
    <location>
        <begin position="260"/>
        <end position="277"/>
    </location>
</feature>
<evidence type="ECO:0000313" key="24">
    <source>
        <dbReference type="Proteomes" id="UP000515123"/>
    </source>
</evidence>
<feature type="signal peptide" evidence="21">
    <location>
        <begin position="1"/>
        <end position="22"/>
    </location>
</feature>
<dbReference type="Gramene" id="Aco010940.1.mrna1">
    <property type="protein sequence ID" value="Aco010940.1.mrna1"/>
    <property type="gene ID" value="Aco010940.1.path1"/>
</dbReference>
<proteinExistence type="predicted"/>
<dbReference type="InterPro" id="IPR008271">
    <property type="entry name" value="Ser/Thr_kinase_AS"/>
</dbReference>
<gene>
    <name evidence="25" type="primary">LOC109709392</name>
</gene>
<dbReference type="GO" id="GO:0030247">
    <property type="term" value="F:polysaccharide binding"/>
    <property type="evidence" value="ECO:0007669"/>
    <property type="project" value="InterPro"/>
</dbReference>
<evidence type="ECO:0000256" key="8">
    <source>
        <dbReference type="ARBA" id="ARBA00022737"/>
    </source>
</evidence>
<evidence type="ECO:0000256" key="20">
    <source>
        <dbReference type="SAM" id="Phobius"/>
    </source>
</evidence>
<evidence type="ECO:0000256" key="14">
    <source>
        <dbReference type="ARBA" id="ARBA00023157"/>
    </source>
</evidence>
<keyword evidence="8" id="KW-0677">Repeat</keyword>
<dbReference type="InterPro" id="IPR049883">
    <property type="entry name" value="NOTCH1_EGF-like"/>
</dbReference>
<evidence type="ECO:0000256" key="3">
    <source>
        <dbReference type="ARBA" id="ARBA00022536"/>
    </source>
</evidence>
<evidence type="ECO:0000256" key="7">
    <source>
        <dbReference type="ARBA" id="ARBA00022729"/>
    </source>
</evidence>
<comment type="caution">
    <text evidence="17">Lacks conserved residue(s) required for the propagation of feature annotation.</text>
</comment>
<dbReference type="AlphaFoldDB" id="A0A6P5EUL9"/>
<evidence type="ECO:0000256" key="13">
    <source>
        <dbReference type="ARBA" id="ARBA00023136"/>
    </source>
</evidence>
<dbReference type="InterPro" id="IPR045274">
    <property type="entry name" value="WAK-like"/>
</dbReference>
<evidence type="ECO:0000256" key="16">
    <source>
        <dbReference type="ARBA" id="ARBA00058961"/>
    </source>
</evidence>
<name>A0A6P5EUL9_ANACO</name>
<dbReference type="Pfam" id="PF07645">
    <property type="entry name" value="EGF_CA"/>
    <property type="match status" value="1"/>
</dbReference>
<dbReference type="InterPro" id="IPR018097">
    <property type="entry name" value="EGF_Ca-bd_CS"/>
</dbReference>
<dbReference type="PANTHER" id="PTHR27005">
    <property type="entry name" value="WALL-ASSOCIATED RECEPTOR KINASE-LIKE 21"/>
    <property type="match status" value="1"/>
</dbReference>
<evidence type="ECO:0000256" key="6">
    <source>
        <dbReference type="ARBA" id="ARBA00022692"/>
    </source>
</evidence>
<feature type="transmembrane region" description="Helical" evidence="20">
    <location>
        <begin position="346"/>
        <end position="371"/>
    </location>
</feature>
<evidence type="ECO:0000256" key="15">
    <source>
        <dbReference type="ARBA" id="ARBA00023180"/>
    </source>
</evidence>
<dbReference type="Pfam" id="PF00069">
    <property type="entry name" value="Pkinase"/>
    <property type="match status" value="1"/>
</dbReference>
<evidence type="ECO:0000256" key="2">
    <source>
        <dbReference type="ARBA" id="ARBA00022527"/>
    </source>
</evidence>
<evidence type="ECO:0000259" key="22">
    <source>
        <dbReference type="PROSITE" id="PS50011"/>
    </source>
</evidence>
<accession>A0A6P5EUL9</accession>
<keyword evidence="14 17" id="KW-1015">Disulfide bond</keyword>
<dbReference type="SMART" id="SM00220">
    <property type="entry name" value="S_TKc"/>
    <property type="match status" value="1"/>
</dbReference>
<dbReference type="Gene3D" id="3.30.200.20">
    <property type="entry name" value="Phosphorylase Kinase, domain 1"/>
    <property type="match status" value="1"/>
</dbReference>
<dbReference type="FunFam" id="2.10.25.10:FF:000038">
    <property type="entry name" value="Fibrillin 2"/>
    <property type="match status" value="1"/>
</dbReference>
<evidence type="ECO:0000256" key="18">
    <source>
        <dbReference type="PROSITE-ProRule" id="PRU10141"/>
    </source>
</evidence>
<feature type="binding site" evidence="18">
    <location>
        <position position="451"/>
    </location>
    <ligand>
        <name>ATP</name>
        <dbReference type="ChEBI" id="CHEBI:30616"/>
    </ligand>
</feature>
<dbReference type="GO" id="GO:0005524">
    <property type="term" value="F:ATP binding"/>
    <property type="evidence" value="ECO:0007669"/>
    <property type="project" value="UniProtKB-UniRule"/>
</dbReference>
<evidence type="ECO:0000256" key="4">
    <source>
        <dbReference type="ARBA" id="ARBA00022553"/>
    </source>
</evidence>
<feature type="region of interest" description="Disordered" evidence="19">
    <location>
        <begin position="690"/>
        <end position="719"/>
    </location>
</feature>
<feature type="chain" id="PRO_5027716062" evidence="21">
    <location>
        <begin position="23"/>
        <end position="751"/>
    </location>
</feature>
<dbReference type="Gene3D" id="1.10.510.10">
    <property type="entry name" value="Transferase(Phosphotransferase) domain 1"/>
    <property type="match status" value="1"/>
</dbReference>
<comment type="subcellular location">
    <subcellularLocation>
        <location evidence="1">Membrane</location>
        <topology evidence="1">Single-pass type I membrane protein</topology>
    </subcellularLocation>
</comment>
<dbReference type="RefSeq" id="XP_020087192.1">
    <property type="nucleotide sequence ID" value="XM_020231603.1"/>
</dbReference>
<evidence type="ECO:0000313" key="25">
    <source>
        <dbReference type="RefSeq" id="XP_020087192.1"/>
    </source>
</evidence>
<keyword evidence="7 21" id="KW-0732">Signal</keyword>
<evidence type="ECO:0000256" key="21">
    <source>
        <dbReference type="SAM" id="SignalP"/>
    </source>
</evidence>
<feature type="domain" description="EGF-like" evidence="23">
    <location>
        <begin position="251"/>
        <end position="294"/>
    </location>
</feature>
<dbReference type="SUPFAM" id="SSF57196">
    <property type="entry name" value="EGF/Laminin"/>
    <property type="match status" value="1"/>
</dbReference>
<comment type="function">
    <text evidence="16">Serine/threonine-protein kinase that may function as a signaling receptor of extracellular matrix component. Binding to pectin may have significance in the control of cell expansion, morphogenesis and development.</text>
</comment>
<dbReference type="GO" id="GO:0004674">
    <property type="term" value="F:protein serine/threonine kinase activity"/>
    <property type="evidence" value="ECO:0007669"/>
    <property type="project" value="UniProtKB-KW"/>
</dbReference>
<evidence type="ECO:0000256" key="19">
    <source>
        <dbReference type="SAM" id="MobiDB-lite"/>
    </source>
</evidence>
<dbReference type="GeneID" id="109709392"/>
<evidence type="ECO:0000256" key="1">
    <source>
        <dbReference type="ARBA" id="ARBA00004479"/>
    </source>
</evidence>
<dbReference type="InterPro" id="IPR000742">
    <property type="entry name" value="EGF"/>
</dbReference>
<keyword evidence="11 18" id="KW-0067">ATP-binding</keyword>
<dbReference type="FunFam" id="3.30.200.20:FF:000043">
    <property type="entry name" value="Wall-associated receptor kinase 2"/>
    <property type="match status" value="1"/>
</dbReference>
<dbReference type="InterPro" id="IPR000152">
    <property type="entry name" value="EGF-type_Asp/Asn_hydroxyl_site"/>
</dbReference>
<dbReference type="FunFam" id="1.10.510.10:FF:000084">
    <property type="entry name" value="Wall-associated receptor kinase 2"/>
    <property type="match status" value="1"/>
</dbReference>
<evidence type="ECO:0000256" key="17">
    <source>
        <dbReference type="PROSITE-ProRule" id="PRU00076"/>
    </source>
</evidence>
<dbReference type="GO" id="GO:0007166">
    <property type="term" value="P:cell surface receptor signaling pathway"/>
    <property type="evidence" value="ECO:0007669"/>
    <property type="project" value="InterPro"/>
</dbReference>
<evidence type="ECO:0000259" key="23">
    <source>
        <dbReference type="PROSITE" id="PS50026"/>
    </source>
</evidence>
<dbReference type="PROSITE" id="PS50026">
    <property type="entry name" value="EGF_3"/>
    <property type="match status" value="2"/>
</dbReference>
<keyword evidence="3 17" id="KW-0245">EGF-like domain</keyword>
<dbReference type="CDD" id="cd00054">
    <property type="entry name" value="EGF_CA"/>
    <property type="match status" value="1"/>
</dbReference>
<dbReference type="InterPro" id="IPR013695">
    <property type="entry name" value="WAK"/>
</dbReference>
<dbReference type="PROSITE" id="PS50011">
    <property type="entry name" value="PROTEIN_KINASE_DOM"/>
    <property type="match status" value="1"/>
</dbReference>
<dbReference type="Pfam" id="PF13947">
    <property type="entry name" value="GUB_WAK_bind"/>
    <property type="match status" value="1"/>
</dbReference>
<keyword evidence="2" id="KW-0723">Serine/threonine-protein kinase</keyword>
<evidence type="ECO:0000256" key="10">
    <source>
        <dbReference type="ARBA" id="ARBA00022777"/>
    </source>
</evidence>
<dbReference type="Gene3D" id="2.10.25.10">
    <property type="entry name" value="Laminin"/>
    <property type="match status" value="2"/>
</dbReference>
<dbReference type="InterPro" id="IPR011009">
    <property type="entry name" value="Kinase-like_dom_sf"/>
</dbReference>
<organism evidence="24 25">
    <name type="scientific">Ananas comosus</name>
    <name type="common">Pineapple</name>
    <name type="synonym">Ananas ananas</name>
    <dbReference type="NCBI Taxonomy" id="4615"/>
    <lineage>
        <taxon>Eukaryota</taxon>
        <taxon>Viridiplantae</taxon>
        <taxon>Streptophyta</taxon>
        <taxon>Embryophyta</taxon>
        <taxon>Tracheophyta</taxon>
        <taxon>Spermatophyta</taxon>
        <taxon>Magnoliopsida</taxon>
        <taxon>Liliopsida</taxon>
        <taxon>Poales</taxon>
        <taxon>Bromeliaceae</taxon>
        <taxon>Bromelioideae</taxon>
        <taxon>Ananas</taxon>
    </lineage>
</organism>
<protein>
    <submittedName>
        <fullName evidence="25">Wall-associated receptor kinase 5-like</fullName>
    </submittedName>
</protein>
<dbReference type="PANTHER" id="PTHR27005:SF283">
    <property type="entry name" value="OS02G0633066 PROTEIN"/>
    <property type="match status" value="1"/>
</dbReference>
<reference evidence="25" key="2">
    <citation type="submission" date="2025-08" db="UniProtKB">
        <authorList>
            <consortium name="RefSeq"/>
        </authorList>
    </citation>
    <scope>IDENTIFICATION</scope>
    <source>
        <tissue evidence="25">Leaf</tissue>
    </source>
</reference>
<dbReference type="InterPro" id="IPR001881">
    <property type="entry name" value="EGF-like_Ca-bd_dom"/>
</dbReference>
<evidence type="ECO:0000256" key="11">
    <source>
        <dbReference type="ARBA" id="ARBA00022840"/>
    </source>
</evidence>
<evidence type="ECO:0000256" key="12">
    <source>
        <dbReference type="ARBA" id="ARBA00022989"/>
    </source>
</evidence>
<dbReference type="CDD" id="cd14066">
    <property type="entry name" value="STKc_IRAK"/>
    <property type="match status" value="1"/>
</dbReference>
<evidence type="ECO:0000256" key="9">
    <source>
        <dbReference type="ARBA" id="ARBA00022741"/>
    </source>
</evidence>
<dbReference type="InterPro" id="IPR017441">
    <property type="entry name" value="Protein_kinase_ATP_BS"/>
</dbReference>
<dbReference type="PROSITE" id="PS00108">
    <property type="entry name" value="PROTEIN_KINASE_ST"/>
    <property type="match status" value="1"/>
</dbReference>
<keyword evidence="5" id="KW-0808">Transferase</keyword>
<reference evidence="24" key="1">
    <citation type="journal article" date="2015" name="Nat. Genet.">
        <title>The pineapple genome and the evolution of CAM photosynthesis.</title>
        <authorList>
            <person name="Ming R."/>
            <person name="VanBuren R."/>
            <person name="Wai C.M."/>
            <person name="Tang H."/>
            <person name="Schatz M.C."/>
            <person name="Bowers J.E."/>
            <person name="Lyons E."/>
            <person name="Wang M.L."/>
            <person name="Chen J."/>
            <person name="Biggers E."/>
            <person name="Zhang J."/>
            <person name="Huang L."/>
            <person name="Zhang L."/>
            <person name="Miao W."/>
            <person name="Zhang J."/>
            <person name="Ye Z."/>
            <person name="Miao C."/>
            <person name="Lin Z."/>
            <person name="Wang H."/>
            <person name="Zhou H."/>
            <person name="Yim W.C."/>
            <person name="Priest H.D."/>
            <person name="Zheng C."/>
            <person name="Woodhouse M."/>
            <person name="Edger P.P."/>
            <person name="Guyot R."/>
            <person name="Guo H.B."/>
            <person name="Guo H."/>
            <person name="Zheng G."/>
            <person name="Singh R."/>
            <person name="Sharma A."/>
            <person name="Min X."/>
            <person name="Zheng Y."/>
            <person name="Lee H."/>
            <person name="Gurtowski J."/>
            <person name="Sedlazeck F.J."/>
            <person name="Harkess A."/>
            <person name="McKain M.R."/>
            <person name="Liao Z."/>
            <person name="Fang J."/>
            <person name="Liu J."/>
            <person name="Zhang X."/>
            <person name="Zhang Q."/>
            <person name="Hu W."/>
            <person name="Qin Y."/>
            <person name="Wang K."/>
            <person name="Chen L.Y."/>
            <person name="Shirley N."/>
            <person name="Lin Y.R."/>
            <person name="Liu L.Y."/>
            <person name="Hernandez A.G."/>
            <person name="Wright C.L."/>
            <person name="Bulone V."/>
            <person name="Tuskan G.A."/>
            <person name="Heath K."/>
            <person name="Zee F."/>
            <person name="Moore P.H."/>
            <person name="Sunkar R."/>
            <person name="Leebens-Mack J.H."/>
            <person name="Mockler T."/>
            <person name="Bennetzen J.L."/>
            <person name="Freeling M."/>
            <person name="Sankoff D."/>
            <person name="Paterson A.H."/>
            <person name="Zhu X."/>
            <person name="Yang X."/>
            <person name="Smith J.A."/>
            <person name="Cushman J.C."/>
            <person name="Paull R.E."/>
            <person name="Yu Q."/>
        </authorList>
    </citation>
    <scope>NUCLEOTIDE SEQUENCE [LARGE SCALE GENOMIC DNA]</scope>
    <source>
        <strain evidence="24">cv. F153</strain>
    </source>
</reference>
<dbReference type="SMART" id="SM00181">
    <property type="entry name" value="EGF"/>
    <property type="match status" value="2"/>
</dbReference>
<evidence type="ECO:0000256" key="5">
    <source>
        <dbReference type="ARBA" id="ARBA00022679"/>
    </source>
</evidence>
<dbReference type="InterPro" id="IPR025287">
    <property type="entry name" value="WAK_GUB"/>
</dbReference>
<dbReference type="PROSITE" id="PS00010">
    <property type="entry name" value="ASX_HYDROXYL"/>
    <property type="match status" value="1"/>
</dbReference>
<dbReference type="InterPro" id="IPR000719">
    <property type="entry name" value="Prot_kinase_dom"/>
</dbReference>
<keyword evidence="9 18" id="KW-0547">Nucleotide-binding</keyword>
<dbReference type="PROSITE" id="PS00107">
    <property type="entry name" value="PROTEIN_KINASE_ATP"/>
    <property type="match status" value="1"/>
</dbReference>
<feature type="domain" description="Protein kinase" evidence="22">
    <location>
        <begin position="422"/>
        <end position="693"/>
    </location>
</feature>
<keyword evidence="12 20" id="KW-1133">Transmembrane helix</keyword>
<dbReference type="Proteomes" id="UP000515123">
    <property type="component" value="Linkage group 4"/>
</dbReference>
<keyword evidence="15" id="KW-0325">Glycoprotein</keyword>
<dbReference type="PROSITE" id="PS01187">
    <property type="entry name" value="EGF_CA"/>
    <property type="match status" value="1"/>
</dbReference>
<sequence>MHPSLLKLFILLFLIFFSPASSSVTAAAPTALPNCLDKCGNITIPYPFGTSSNCYHNSGFYIACNATYDPPRAFVSTTNIELTGISLSDATATILTPIAHDCYAPLGLGPDINNIWTDVSGLPYTFSHTRNKFTALGCDTVALNFEYNVLDYSSGCVSFCDDQSSIANGTCSGIGCCQTSIPKGMHRVYTVLRSLRNHTTTWNVSPCSYAFVVDQEQFVFNLTDLYGFYSKNEGKVPTVMDWAIGNATCQQVNGTEKFSCGANSYCVDNDNGPGYRCNCNSGYQGNPYLADGCQDIDECADPGTSPCAGICENTPGSYACSCPQGYYGDGKKSGSGCINKPKKFPLIQAVLGSGLSFLFLLVSGSWVYWIYRKRKLIQLKEKFFKQNGGLLLQQQIASREGAAESAARIFTAEELKAATDDYSESLVLGRGGYGTVYKGVLPGGRVVAIKKSMVVDRTQIEQFVNEVVLLSQVIHKNVVRLLGCCLETPVPLLVYEFVSNGTLHHHIHGAPSSLSWETRLRIAAETSAALAYLHSAIARPIFHRDVKSANILLDNNYMAKVADFGASRLIPLDRTQITTLVQGTLGYLDPEYFQTGQLTEKSDVYSFGVVLAELLTGQKPLSQRRPEEERNLAIHFLLHMRENRLFRIVEPRVRSEGSREQLSAVAELTQRCLRLRGEERPEMREVAAELERARRGRTATEDAAADAEGETESSLGRRGETRYYTAAPVMIHTTGDVDLDEHILLSLEMRR</sequence>
<keyword evidence="4" id="KW-0597">Phosphoprotein</keyword>
<dbReference type="SMART" id="SM00179">
    <property type="entry name" value="EGF_CA"/>
    <property type="match status" value="1"/>
</dbReference>
<keyword evidence="6 20" id="KW-0812">Transmembrane</keyword>
<dbReference type="GO" id="GO:0005509">
    <property type="term" value="F:calcium ion binding"/>
    <property type="evidence" value="ECO:0007669"/>
    <property type="project" value="InterPro"/>
</dbReference>
<keyword evidence="10" id="KW-0418">Kinase</keyword>
<dbReference type="GO" id="GO:0005886">
    <property type="term" value="C:plasma membrane"/>
    <property type="evidence" value="ECO:0007669"/>
    <property type="project" value="TreeGrafter"/>
</dbReference>
<dbReference type="OrthoDB" id="4062651at2759"/>
<keyword evidence="24" id="KW-1185">Reference proteome</keyword>
<dbReference type="Pfam" id="PF08488">
    <property type="entry name" value="WAK"/>
    <property type="match status" value="1"/>
</dbReference>
<keyword evidence="13 20" id="KW-0472">Membrane</keyword>
<feature type="domain" description="EGF-like" evidence="23">
    <location>
        <begin position="295"/>
        <end position="329"/>
    </location>
</feature>
<dbReference type="SUPFAM" id="SSF56112">
    <property type="entry name" value="Protein kinase-like (PK-like)"/>
    <property type="match status" value="1"/>
</dbReference>